<feature type="compositionally biased region" description="Basic and acidic residues" evidence="1">
    <location>
        <begin position="26"/>
        <end position="46"/>
    </location>
</feature>
<dbReference type="AlphaFoldDB" id="A0AAV2CXJ2"/>
<feature type="compositionally biased region" description="Low complexity" evidence="1">
    <location>
        <begin position="55"/>
        <end position="71"/>
    </location>
</feature>
<accession>A0AAV2CXJ2</accession>
<evidence type="ECO:0000313" key="2">
    <source>
        <dbReference type="EMBL" id="CAL1360271.1"/>
    </source>
</evidence>
<reference evidence="2 3" key="1">
    <citation type="submission" date="2024-04" db="EMBL/GenBank/DDBJ databases">
        <authorList>
            <person name="Fracassetti M."/>
        </authorList>
    </citation>
    <scope>NUCLEOTIDE SEQUENCE [LARGE SCALE GENOMIC DNA]</scope>
</reference>
<feature type="compositionally biased region" description="Acidic residues" evidence="1">
    <location>
        <begin position="1"/>
        <end position="10"/>
    </location>
</feature>
<proteinExistence type="predicted"/>
<dbReference type="Proteomes" id="UP001497516">
    <property type="component" value="Chromosome 10"/>
</dbReference>
<gene>
    <name evidence="2" type="ORF">LTRI10_LOCUS7717</name>
</gene>
<dbReference type="EMBL" id="OZ034814">
    <property type="protein sequence ID" value="CAL1360271.1"/>
    <property type="molecule type" value="Genomic_DNA"/>
</dbReference>
<evidence type="ECO:0000313" key="3">
    <source>
        <dbReference type="Proteomes" id="UP001497516"/>
    </source>
</evidence>
<feature type="region of interest" description="Disordered" evidence="1">
    <location>
        <begin position="1"/>
        <end position="78"/>
    </location>
</feature>
<keyword evidence="3" id="KW-1185">Reference proteome</keyword>
<evidence type="ECO:0000256" key="1">
    <source>
        <dbReference type="SAM" id="MobiDB-lite"/>
    </source>
</evidence>
<protein>
    <submittedName>
        <fullName evidence="2">Uncharacterized protein</fullName>
    </submittedName>
</protein>
<name>A0AAV2CXJ2_9ROSI</name>
<sequence length="114" mass="12576">MPIEDVEIEDVNPVVHAEHDEDDELETSHGHHSFDETQFHDNHEENVPQQSDESGAGNAGAEEAPQAENPPLIGARVRRPPPKLVDIYDAELVGQPREDATVAYPMACCQPCEL</sequence>
<organism evidence="2 3">
    <name type="scientific">Linum trigynum</name>
    <dbReference type="NCBI Taxonomy" id="586398"/>
    <lineage>
        <taxon>Eukaryota</taxon>
        <taxon>Viridiplantae</taxon>
        <taxon>Streptophyta</taxon>
        <taxon>Embryophyta</taxon>
        <taxon>Tracheophyta</taxon>
        <taxon>Spermatophyta</taxon>
        <taxon>Magnoliopsida</taxon>
        <taxon>eudicotyledons</taxon>
        <taxon>Gunneridae</taxon>
        <taxon>Pentapetalae</taxon>
        <taxon>rosids</taxon>
        <taxon>fabids</taxon>
        <taxon>Malpighiales</taxon>
        <taxon>Linaceae</taxon>
        <taxon>Linum</taxon>
    </lineage>
</organism>